<organism evidence="1 2">
    <name type="scientific">Nocardioides aurantiacus</name>
    <dbReference type="NCBI Taxonomy" id="86796"/>
    <lineage>
        <taxon>Bacteria</taxon>
        <taxon>Bacillati</taxon>
        <taxon>Actinomycetota</taxon>
        <taxon>Actinomycetes</taxon>
        <taxon>Propionibacteriales</taxon>
        <taxon>Nocardioidaceae</taxon>
        <taxon>Nocardioides</taxon>
    </lineage>
</organism>
<proteinExistence type="predicted"/>
<dbReference type="AlphaFoldDB" id="A0A3N2CWC5"/>
<protein>
    <submittedName>
        <fullName evidence="1">Uncharacterized protein</fullName>
    </submittedName>
</protein>
<evidence type="ECO:0000313" key="2">
    <source>
        <dbReference type="Proteomes" id="UP000281738"/>
    </source>
</evidence>
<dbReference type="Proteomes" id="UP000281738">
    <property type="component" value="Unassembled WGS sequence"/>
</dbReference>
<keyword evidence="2" id="KW-1185">Reference proteome</keyword>
<dbReference type="EMBL" id="RKHO01000001">
    <property type="protein sequence ID" value="ROR91718.1"/>
    <property type="molecule type" value="Genomic_DNA"/>
</dbReference>
<name>A0A3N2CWC5_9ACTN</name>
<sequence>MSAAEVRLAENLSRRIELMWQRFDETGDVRWLIAADKSEAALQRLRQRVAS</sequence>
<dbReference type="RefSeq" id="WP_170169806.1">
    <property type="nucleotide sequence ID" value="NZ_RKHO01000001.1"/>
</dbReference>
<comment type="caution">
    <text evidence="1">The sequence shown here is derived from an EMBL/GenBank/DDBJ whole genome shotgun (WGS) entry which is preliminary data.</text>
</comment>
<accession>A0A3N2CWC5</accession>
<reference evidence="1 2" key="1">
    <citation type="submission" date="2018-11" db="EMBL/GenBank/DDBJ databases">
        <title>Sequencing the genomes of 1000 actinobacteria strains.</title>
        <authorList>
            <person name="Klenk H.-P."/>
        </authorList>
    </citation>
    <scope>NUCLEOTIDE SEQUENCE [LARGE SCALE GENOMIC DNA]</scope>
    <source>
        <strain evidence="1 2">DSM 12652</strain>
    </source>
</reference>
<gene>
    <name evidence="1" type="ORF">EDD33_2593</name>
</gene>
<evidence type="ECO:0000313" key="1">
    <source>
        <dbReference type="EMBL" id="ROR91718.1"/>
    </source>
</evidence>